<comment type="subcellular location">
    <subcellularLocation>
        <location evidence="1">Membrane</location>
        <topology evidence="1">Multi-pass membrane protein</topology>
    </subcellularLocation>
</comment>
<feature type="transmembrane region" description="Helical" evidence="7">
    <location>
        <begin position="277"/>
        <end position="297"/>
    </location>
</feature>
<dbReference type="GO" id="GO:0015179">
    <property type="term" value="F:L-amino acid transmembrane transporter activity"/>
    <property type="evidence" value="ECO:0007669"/>
    <property type="project" value="TreeGrafter"/>
</dbReference>
<evidence type="ECO:0000256" key="4">
    <source>
        <dbReference type="ARBA" id="ARBA00022989"/>
    </source>
</evidence>
<evidence type="ECO:0000256" key="3">
    <source>
        <dbReference type="ARBA" id="ARBA00022692"/>
    </source>
</evidence>
<dbReference type="Pfam" id="PF01490">
    <property type="entry name" value="Aa_trans"/>
    <property type="match status" value="1"/>
</dbReference>
<dbReference type="PANTHER" id="PTHR22950">
    <property type="entry name" value="AMINO ACID TRANSPORTER"/>
    <property type="match status" value="1"/>
</dbReference>
<feature type="transmembrane region" description="Helical" evidence="7">
    <location>
        <begin position="448"/>
        <end position="468"/>
    </location>
</feature>
<evidence type="ECO:0000313" key="10">
    <source>
        <dbReference type="Proteomes" id="UP000076532"/>
    </source>
</evidence>
<dbReference type="InterPro" id="IPR013057">
    <property type="entry name" value="AA_transpt_TM"/>
</dbReference>
<dbReference type="GO" id="GO:0016020">
    <property type="term" value="C:membrane"/>
    <property type="evidence" value="ECO:0007669"/>
    <property type="project" value="UniProtKB-SubCell"/>
</dbReference>
<feature type="region of interest" description="Disordered" evidence="6">
    <location>
        <begin position="1"/>
        <end position="23"/>
    </location>
</feature>
<feature type="domain" description="Amino acid transporter transmembrane" evidence="8">
    <location>
        <begin position="136"/>
        <end position="496"/>
    </location>
</feature>
<evidence type="ECO:0000313" key="9">
    <source>
        <dbReference type="EMBL" id="KZP05918.1"/>
    </source>
</evidence>
<feature type="transmembrane region" description="Helical" evidence="7">
    <location>
        <begin position="245"/>
        <end position="265"/>
    </location>
</feature>
<sequence>MAFVNNASLALGGHDPRSTDLTEKQEEQILAPVDITRPTGDQPPFEAFLHYARIQRAAELADTRAGSEAEEQHWGGLVKRAFGGGKKVQAVPSDASDASAVGAQGEGEKGEKTYIGPDAEAISVDSGDIAYKALRVASWQSVFYLITTDILGPYSAPYSFAQVGYWPGCIVFFIFGCLAAFTGYLLMYMYGRLDSPQYPVRHFGDLADRIFGKWAKHVCNILRSLQLIFNVGIIVLGNGQGLSQIAKFHVCFTVCIVIWTVAGMIIGQVRTLQKFGWLANVSVFMNIFVILVTMGVVSHQLPNYAASVHPIGPVITQARVVQPFEFQVTGILQLVFSYGGAMIFIDFMAEMRKPMDFWKGMACAQLLITLVYMIFGVVVYSYQGQFVVNPANQGISGYAWQTATNFISLTAGLIAAVLWGNIGVKVIYETVLMTFFRFPPLHTQRGRVAWTFSTIVYWAIAFVIGTSIPQFSNISSLVSAICTVQFTYSFPPLLALGYQVQADAAKGDRVWDPSQPTPFAHRVDSWRDWSRWQRGLWPMLWLKVWYAVMCLASLATAGLGAYSAVAAIIAGFKTGSHASSFGCKSPVDVR</sequence>
<evidence type="ECO:0000256" key="1">
    <source>
        <dbReference type="ARBA" id="ARBA00004141"/>
    </source>
</evidence>
<comment type="similarity">
    <text evidence="2">Belongs to the amino acid/polyamine transporter 2 family.</text>
</comment>
<name>A0A167WBZ3_9AGAM</name>
<dbReference type="EMBL" id="KV417812">
    <property type="protein sequence ID" value="KZP05918.1"/>
    <property type="molecule type" value="Genomic_DNA"/>
</dbReference>
<evidence type="ECO:0000256" key="7">
    <source>
        <dbReference type="SAM" id="Phobius"/>
    </source>
</evidence>
<gene>
    <name evidence="9" type="ORF">FIBSPDRAFT_923110</name>
</gene>
<dbReference type="OrthoDB" id="40134at2759"/>
<feature type="transmembrane region" description="Helical" evidence="7">
    <location>
        <begin position="221"/>
        <end position="239"/>
    </location>
</feature>
<dbReference type="AlphaFoldDB" id="A0A167WBZ3"/>
<feature type="transmembrane region" description="Helical" evidence="7">
    <location>
        <begin position="361"/>
        <end position="382"/>
    </location>
</feature>
<dbReference type="PANTHER" id="PTHR22950:SF461">
    <property type="entry name" value="AMINO ACID TRANSPORTER TRANSMEMBRANE DOMAIN-CONTAINING PROTEIN"/>
    <property type="match status" value="1"/>
</dbReference>
<keyword evidence="10" id="KW-1185">Reference proteome</keyword>
<keyword evidence="5 7" id="KW-0472">Membrane</keyword>
<keyword evidence="4 7" id="KW-1133">Transmembrane helix</keyword>
<organism evidence="9 10">
    <name type="scientific">Athelia psychrophila</name>
    <dbReference type="NCBI Taxonomy" id="1759441"/>
    <lineage>
        <taxon>Eukaryota</taxon>
        <taxon>Fungi</taxon>
        <taxon>Dikarya</taxon>
        <taxon>Basidiomycota</taxon>
        <taxon>Agaricomycotina</taxon>
        <taxon>Agaricomycetes</taxon>
        <taxon>Agaricomycetidae</taxon>
        <taxon>Atheliales</taxon>
        <taxon>Atheliaceae</taxon>
        <taxon>Athelia</taxon>
    </lineage>
</organism>
<feature type="transmembrane region" description="Helical" evidence="7">
    <location>
        <begin position="330"/>
        <end position="349"/>
    </location>
</feature>
<feature type="transmembrane region" description="Helical" evidence="7">
    <location>
        <begin position="165"/>
        <end position="187"/>
    </location>
</feature>
<keyword evidence="3 7" id="KW-0812">Transmembrane</keyword>
<dbReference type="STRING" id="436010.A0A167WBZ3"/>
<feature type="transmembrane region" description="Helical" evidence="7">
    <location>
        <begin position="406"/>
        <end position="428"/>
    </location>
</feature>
<feature type="compositionally biased region" description="Basic and acidic residues" evidence="6">
    <location>
        <begin position="14"/>
        <end position="23"/>
    </location>
</feature>
<evidence type="ECO:0000256" key="6">
    <source>
        <dbReference type="SAM" id="MobiDB-lite"/>
    </source>
</evidence>
<dbReference type="Proteomes" id="UP000076532">
    <property type="component" value="Unassembled WGS sequence"/>
</dbReference>
<feature type="transmembrane region" description="Helical" evidence="7">
    <location>
        <begin position="544"/>
        <end position="572"/>
    </location>
</feature>
<evidence type="ECO:0000256" key="5">
    <source>
        <dbReference type="ARBA" id="ARBA00023136"/>
    </source>
</evidence>
<proteinExistence type="inferred from homology"/>
<evidence type="ECO:0000256" key="2">
    <source>
        <dbReference type="ARBA" id="ARBA00008066"/>
    </source>
</evidence>
<protein>
    <recommendedName>
        <fullName evidence="8">Amino acid transporter transmembrane domain-containing protein</fullName>
    </recommendedName>
</protein>
<evidence type="ECO:0000259" key="8">
    <source>
        <dbReference type="Pfam" id="PF01490"/>
    </source>
</evidence>
<accession>A0A167WBZ3</accession>
<reference evidence="9 10" key="1">
    <citation type="journal article" date="2016" name="Mol. Biol. Evol.">
        <title>Comparative Genomics of Early-Diverging Mushroom-Forming Fungi Provides Insights into the Origins of Lignocellulose Decay Capabilities.</title>
        <authorList>
            <person name="Nagy L.G."/>
            <person name="Riley R."/>
            <person name="Tritt A."/>
            <person name="Adam C."/>
            <person name="Daum C."/>
            <person name="Floudas D."/>
            <person name="Sun H."/>
            <person name="Yadav J.S."/>
            <person name="Pangilinan J."/>
            <person name="Larsson K.H."/>
            <person name="Matsuura K."/>
            <person name="Barry K."/>
            <person name="Labutti K."/>
            <person name="Kuo R."/>
            <person name="Ohm R.A."/>
            <person name="Bhattacharya S.S."/>
            <person name="Shirouzu T."/>
            <person name="Yoshinaga Y."/>
            <person name="Martin F.M."/>
            <person name="Grigoriev I.V."/>
            <person name="Hibbett D.S."/>
        </authorList>
    </citation>
    <scope>NUCLEOTIDE SEQUENCE [LARGE SCALE GENOMIC DNA]</scope>
    <source>
        <strain evidence="9 10">CBS 109695</strain>
    </source>
</reference>